<feature type="region of interest" description="Disordered" evidence="1">
    <location>
        <begin position="1"/>
        <end position="22"/>
    </location>
</feature>
<evidence type="ECO:0000313" key="2">
    <source>
        <dbReference type="EMBL" id="OOE45311.1"/>
    </source>
</evidence>
<dbReference type="Proteomes" id="UP000188726">
    <property type="component" value="Unassembled WGS sequence"/>
</dbReference>
<dbReference type="AlphaFoldDB" id="A0AB36K9F3"/>
<evidence type="ECO:0000313" key="3">
    <source>
        <dbReference type="Proteomes" id="UP000188726"/>
    </source>
</evidence>
<gene>
    <name evidence="2" type="ORF">BZG09_05045</name>
</gene>
<evidence type="ECO:0000256" key="1">
    <source>
        <dbReference type="SAM" id="MobiDB-lite"/>
    </source>
</evidence>
<protein>
    <recommendedName>
        <fullName evidence="4">MarR family transcriptional regulator</fullName>
    </recommendedName>
</protein>
<organism evidence="2 3">
    <name type="scientific">Salinivibrio kushneri</name>
    <dbReference type="NCBI Taxonomy" id="1908198"/>
    <lineage>
        <taxon>Bacteria</taxon>
        <taxon>Pseudomonadati</taxon>
        <taxon>Pseudomonadota</taxon>
        <taxon>Gammaproteobacteria</taxon>
        <taxon>Vibrionales</taxon>
        <taxon>Vibrionaceae</taxon>
        <taxon>Salinivibrio</taxon>
    </lineage>
</organism>
<sequence length="135" mass="15398">MKQNNQLANKRESQTSTDVPATAASKKLRAMLFMLENPNGVTEKSINRAASVMSGRNYPTNLQRMHDIKLVEPKERRRGRDGSLYTIYQLASATEAKKLMTLVLFHCQQHGLTPPDEEYLSQLVQQFAERYQRAA</sequence>
<comment type="caution">
    <text evidence="2">The sequence shown here is derived from an EMBL/GenBank/DDBJ whole genome shotgun (WGS) entry which is preliminary data.</text>
</comment>
<feature type="compositionally biased region" description="Polar residues" evidence="1">
    <location>
        <begin position="1"/>
        <end position="19"/>
    </location>
</feature>
<dbReference type="EMBL" id="MUEO01000008">
    <property type="protein sequence ID" value="OOE45311.1"/>
    <property type="molecule type" value="Genomic_DNA"/>
</dbReference>
<accession>A0AB36K9F3</accession>
<dbReference type="RefSeq" id="WP_077457461.1">
    <property type="nucleotide sequence ID" value="NZ_CP114586.1"/>
</dbReference>
<reference evidence="2 3" key="1">
    <citation type="journal article" date="2017" name="Genome Announc.">
        <title>Draft Genome Sequences of Salinivibrio proteolyticus, Salinivibrio sharmensis, Salinivibrio siamensis, Salinivibrio costicola subsp. alcaliphilus, Salinivibrio costicola subsp. vallismortis, and 29 New Isolates Belonging to the Genus Salinivibrio.</title>
        <authorList>
            <person name="Lopez-Hermoso C."/>
            <person name="de la Haba R.R."/>
            <person name="Sanchez-Porro C."/>
            <person name="Bayliss S.C."/>
            <person name="Feil E.J."/>
            <person name="Ventosa A."/>
        </authorList>
    </citation>
    <scope>NUCLEOTIDE SEQUENCE [LARGE SCALE GENOMIC DNA]</scope>
    <source>
        <strain evidence="2 3">IC202</strain>
    </source>
</reference>
<proteinExistence type="predicted"/>
<evidence type="ECO:0008006" key="4">
    <source>
        <dbReference type="Google" id="ProtNLM"/>
    </source>
</evidence>
<name>A0AB36K9F3_9GAMM</name>